<evidence type="ECO:0000313" key="2">
    <source>
        <dbReference type="EMBL" id="TWW01912.1"/>
    </source>
</evidence>
<keyword evidence="3" id="KW-1185">Reference proteome</keyword>
<gene>
    <name evidence="2" type="ORF">FEF09_04935</name>
</gene>
<feature type="signal peptide" evidence="1">
    <location>
        <begin position="1"/>
        <end position="20"/>
    </location>
</feature>
<name>A0A5C6LYL9_9BACT</name>
<reference evidence="2 3" key="1">
    <citation type="submission" date="2019-08" db="EMBL/GenBank/DDBJ databases">
        <title>Whole genome sequencing of chitin degrading bacteria Chitinophaga pinensis YS16.</title>
        <authorList>
            <person name="Singh R.P."/>
            <person name="Manchanda G."/>
            <person name="Maurya I.K."/>
            <person name="Joshi N.K."/>
            <person name="Srivastava A.K."/>
        </authorList>
    </citation>
    <scope>NUCLEOTIDE SEQUENCE [LARGE SCALE GENOMIC DNA]</scope>
    <source>
        <strain evidence="2 3">YS-16</strain>
    </source>
</reference>
<dbReference type="AlphaFoldDB" id="A0A5C6LYL9"/>
<dbReference type="EMBL" id="VOHS01000003">
    <property type="protein sequence ID" value="TWW01912.1"/>
    <property type="molecule type" value="Genomic_DNA"/>
</dbReference>
<keyword evidence="1" id="KW-0732">Signal</keyword>
<evidence type="ECO:0000313" key="3">
    <source>
        <dbReference type="Proteomes" id="UP000318815"/>
    </source>
</evidence>
<feature type="chain" id="PRO_5022970300" description="Peptidase M23" evidence="1">
    <location>
        <begin position="21"/>
        <end position="61"/>
    </location>
</feature>
<dbReference type="RefSeq" id="WP_146304081.1">
    <property type="nucleotide sequence ID" value="NZ_VOHS01000003.1"/>
</dbReference>
<organism evidence="2 3">
    <name type="scientific">Chitinophaga pinensis</name>
    <dbReference type="NCBI Taxonomy" id="79329"/>
    <lineage>
        <taxon>Bacteria</taxon>
        <taxon>Pseudomonadati</taxon>
        <taxon>Bacteroidota</taxon>
        <taxon>Chitinophagia</taxon>
        <taxon>Chitinophagales</taxon>
        <taxon>Chitinophagaceae</taxon>
        <taxon>Chitinophaga</taxon>
    </lineage>
</organism>
<proteinExistence type="predicted"/>
<accession>A0A5C6LYL9</accession>
<evidence type="ECO:0008006" key="4">
    <source>
        <dbReference type="Google" id="ProtNLM"/>
    </source>
</evidence>
<sequence>MKRGILLFFISIAVTITSFAQQDSTVADKIKLERDQQLKELNDKLKLNEGEIKVLKANYPD</sequence>
<evidence type="ECO:0000256" key="1">
    <source>
        <dbReference type="SAM" id="SignalP"/>
    </source>
</evidence>
<comment type="caution">
    <text evidence="2">The sequence shown here is derived from an EMBL/GenBank/DDBJ whole genome shotgun (WGS) entry which is preliminary data.</text>
</comment>
<dbReference type="Proteomes" id="UP000318815">
    <property type="component" value="Unassembled WGS sequence"/>
</dbReference>
<protein>
    <recommendedName>
        <fullName evidence="4">Peptidase M23</fullName>
    </recommendedName>
</protein>